<evidence type="ECO:0000256" key="4">
    <source>
        <dbReference type="SAM" id="SignalP"/>
    </source>
</evidence>
<dbReference type="InterPro" id="IPR015915">
    <property type="entry name" value="Kelch-typ_b-propeller"/>
</dbReference>
<dbReference type="Pfam" id="PF16640">
    <property type="entry name" value="Big_3_5"/>
    <property type="match status" value="1"/>
</dbReference>
<keyword evidence="7" id="KW-1185">Reference proteome</keyword>
<dbReference type="Gene3D" id="3.40.50.200">
    <property type="entry name" value="Peptidase S8/S53 domain"/>
    <property type="match status" value="1"/>
</dbReference>
<dbReference type="InterPro" id="IPR032109">
    <property type="entry name" value="Big_3_5"/>
</dbReference>
<keyword evidence="1" id="KW-0880">Kelch repeat</keyword>
<dbReference type="PANTHER" id="PTHR46344">
    <property type="entry name" value="OS02G0202900 PROTEIN"/>
    <property type="match status" value="1"/>
</dbReference>
<dbReference type="GO" id="GO:0006508">
    <property type="term" value="P:proteolysis"/>
    <property type="evidence" value="ECO:0007669"/>
    <property type="project" value="InterPro"/>
</dbReference>
<protein>
    <submittedName>
        <fullName evidence="6">Galactose oxidase</fullName>
    </submittedName>
</protein>
<dbReference type="GO" id="GO:0005975">
    <property type="term" value="P:carbohydrate metabolic process"/>
    <property type="evidence" value="ECO:0007669"/>
    <property type="project" value="UniProtKB-ARBA"/>
</dbReference>
<evidence type="ECO:0000313" key="6">
    <source>
        <dbReference type="EMBL" id="CAG6390623.1"/>
    </source>
</evidence>
<evidence type="ECO:0000256" key="2">
    <source>
        <dbReference type="ARBA" id="ARBA00022737"/>
    </source>
</evidence>
<evidence type="ECO:0000256" key="3">
    <source>
        <dbReference type="SAM" id="MobiDB-lite"/>
    </source>
</evidence>
<dbReference type="Gene3D" id="2.60.40.1120">
    <property type="entry name" value="Carboxypeptidase-like, regulatory domain"/>
    <property type="match status" value="4"/>
</dbReference>
<feature type="signal peptide" evidence="4">
    <location>
        <begin position="1"/>
        <end position="16"/>
    </location>
</feature>
<dbReference type="SUPFAM" id="SSF117281">
    <property type="entry name" value="Kelch motif"/>
    <property type="match status" value="1"/>
</dbReference>
<dbReference type="InterPro" id="IPR008969">
    <property type="entry name" value="CarboxyPept-like_regulatory"/>
</dbReference>
<dbReference type="Gene3D" id="2.60.120.260">
    <property type="entry name" value="Galactose-binding domain-like"/>
    <property type="match status" value="1"/>
</dbReference>
<dbReference type="GO" id="GO:0004252">
    <property type="term" value="F:serine-type endopeptidase activity"/>
    <property type="evidence" value="ECO:0007669"/>
    <property type="project" value="InterPro"/>
</dbReference>
<dbReference type="InterPro" id="IPR006652">
    <property type="entry name" value="Kelch_1"/>
</dbReference>
<dbReference type="InterPro" id="IPR013783">
    <property type="entry name" value="Ig-like_fold"/>
</dbReference>
<dbReference type="RefSeq" id="WP_251483541.1">
    <property type="nucleotide sequence ID" value="NZ_CAJSLV010000001.1"/>
</dbReference>
<comment type="caution">
    <text evidence="6">The sequence shown here is derived from an EMBL/GenBank/DDBJ whole genome shotgun (WGS) entry which is preliminary data.</text>
</comment>
<feature type="region of interest" description="Disordered" evidence="3">
    <location>
        <begin position="915"/>
        <end position="940"/>
    </location>
</feature>
<dbReference type="Pfam" id="PF13620">
    <property type="entry name" value="CarboxypepD_reg"/>
    <property type="match status" value="1"/>
</dbReference>
<dbReference type="Gene3D" id="2.60.40.10">
    <property type="entry name" value="Immunoglobulins"/>
    <property type="match status" value="1"/>
</dbReference>
<feature type="domain" description="Peptidase S53" evidence="5">
    <location>
        <begin position="81"/>
        <end position="420"/>
    </location>
</feature>
<dbReference type="Pfam" id="PF01344">
    <property type="entry name" value="Kelch_1"/>
    <property type="match status" value="1"/>
</dbReference>
<dbReference type="Pfam" id="PF24681">
    <property type="entry name" value="Kelch_KLHDC2_KLHL20_DRC7"/>
    <property type="match status" value="1"/>
</dbReference>
<accession>A0A9W4DIG0</accession>
<proteinExistence type="predicted"/>
<dbReference type="InterPro" id="IPR030400">
    <property type="entry name" value="Sedolisin_dom"/>
</dbReference>
<dbReference type="Gene3D" id="2.120.10.80">
    <property type="entry name" value="Kelch-type beta propeller"/>
    <property type="match status" value="2"/>
</dbReference>
<dbReference type="PROSITE" id="PS51695">
    <property type="entry name" value="SEDOLISIN"/>
    <property type="match status" value="1"/>
</dbReference>
<evidence type="ECO:0000259" key="5">
    <source>
        <dbReference type="PROSITE" id="PS51695"/>
    </source>
</evidence>
<sequence>MAITAVALLPAQAAFAAPQTASGTHVSAKPRVANAPAAGTAPSTARACDKPKPGQMSCFAFRRTDVKGIKGLLEVDTVPAGYGPSDLQSAYKLPANGGAGQTVAIVDAYDDPNAEADLAVYRQQYGLPACTTDNGCFTKVSQRGGTDDLPTPDPGWSQEISLDLDMVSAAAPNAHILLVEADTPSTDDLGTAVNEAVALGAKYVSNSYGSNYSAAPGSGEDESDLQADTQYFDHPGVVLTASTGDNAYGVGYPAASPHVTAVGGTSLVADSSARGWTESVWHGSTQGPGSGCSTIEPKPAFQKDTGCAHRTVADVSAVADPATGVAVYDSYQVSGWLEFGGTSASAPIIASVYADAGTPADGTYPNSYPYQNTSAINDVTTGSNGSCDPAYWCTATAGYDGPTGLGTPDGLAAFRTGPHGTVSGTVTSQTDGEPLAGATVTMGDYTDTTDATGAFSITAAPGTYTVQVSDFGYGTQTRTGISVTDGGSATESFSLDSLPTSTVSGTVTDGSGHGYPLYARITVDGMPGTVYTDPYTGAYSVKLPKNTDYTLHVAATEAGYQATDSSVSVADGDVTDDVAVPVDATGCTAAGYTRKHDGARQTFDATTAPADWTVTDATGNGPWRFDNPGARGNWAGGDSSGGFAVADSRFVGTAAMDTSLVSPVVDMSDDAAPAVEFNSDYASTLSNSTADVEVTTDGGQTWSSVWHYDTNFALDHFAVQLPQAAHKSAVQVRFHFTGSNALWWELDNVFIGDSGCVPIQGALVQGQVTDTNTGKGLAGAQVEVATDPATDAQTLGTTVDPALQPGFYSTFVPATGAQNVTATRADYSSASASVTLAADKAVRHDFALKAGRLAVTPGSVSKSLAWQGKTTVSLTVTNNGTATANAELTERTGAFTAQATGTGPALQRVPGSYSPYSAARTGQGGTTKTADLPVRPAAASGEPWSPIADYPVPVQDNMVETYRGKVYSIGGLSDTGILNSVYVYDPATGAWTTHAAASDGRYAGAHGLINGKIYVAGGWQAGGGLDPRLEIYDPATDSWSTGASAPHPLAGAASAVLDGKLYVVGGCGESACGSGQVSVYDPATNTWSSAPDYPEAAAWGSCGAVNGILYCAGGNQANGTADAFSFDPAQHAWAKMPSLPIDLWGSAYASANGKLLVSGGITGHSTERTNAGYAYDPVAGSWSALPNAMNAVYRGGSALGVYQVGGGLGGLNPPVTWAAVLPGYDQAEATGVSWLSESASKISLAPGETGTVTVTLDAATITQPGTYTASLALVSDTPYGQAPVPVTLTVAAPSSWGKLTGTVYSWNGSVAAPLAGATIQVNGALDSWTLRTDSNGHYSQWLDQGNKTLQIVVARDGYQPLVLSSSVTAGKTTTLNATLVAVGAAKGASTVVATVASTPYGHVPQVAVTVTGVASLIPTGQVTIKEGTTTLGSSALTAGGAATVSLPRTLKVGTHSLTVSYAGDSRLEGSVTSVQLVVTKGTAAVVSGVPAT</sequence>
<dbReference type="SMART" id="SM00612">
    <property type="entry name" value="Kelch"/>
    <property type="match status" value="5"/>
</dbReference>
<dbReference type="PANTHER" id="PTHR46344:SF27">
    <property type="entry name" value="KELCH REPEAT SUPERFAMILY PROTEIN"/>
    <property type="match status" value="1"/>
</dbReference>
<dbReference type="InterPro" id="IPR036852">
    <property type="entry name" value="Peptidase_S8/S53_dom_sf"/>
</dbReference>
<dbReference type="SUPFAM" id="SSF49464">
    <property type="entry name" value="Carboxypeptidase regulatory domain-like"/>
    <property type="match status" value="3"/>
</dbReference>
<evidence type="ECO:0000313" key="7">
    <source>
        <dbReference type="Proteomes" id="UP001152519"/>
    </source>
</evidence>
<dbReference type="CDD" id="cd04056">
    <property type="entry name" value="Peptidases_S53"/>
    <property type="match status" value="1"/>
</dbReference>
<keyword evidence="4" id="KW-0732">Signal</keyword>
<gene>
    <name evidence="6" type="ORF">SCOCK_10091</name>
</gene>
<dbReference type="SUPFAM" id="SSF52743">
    <property type="entry name" value="Subtilisin-like"/>
    <property type="match status" value="1"/>
</dbReference>
<keyword evidence="2" id="KW-0677">Repeat</keyword>
<name>A0A9W4DIG0_9ACTN</name>
<organism evidence="6 7">
    <name type="scientific">Actinacidiphila cocklensis</name>
    <dbReference type="NCBI Taxonomy" id="887465"/>
    <lineage>
        <taxon>Bacteria</taxon>
        <taxon>Bacillati</taxon>
        <taxon>Actinomycetota</taxon>
        <taxon>Actinomycetes</taxon>
        <taxon>Kitasatosporales</taxon>
        <taxon>Streptomycetaceae</taxon>
        <taxon>Actinacidiphila</taxon>
    </lineage>
</organism>
<reference evidence="6" key="1">
    <citation type="submission" date="2021-05" db="EMBL/GenBank/DDBJ databases">
        <authorList>
            <person name="Arsene-Ploetze F."/>
        </authorList>
    </citation>
    <scope>NUCLEOTIDE SEQUENCE</scope>
    <source>
        <strain evidence="6">DSM 42138</strain>
    </source>
</reference>
<dbReference type="EMBL" id="CAJSLV010000001">
    <property type="protein sequence ID" value="CAG6390623.1"/>
    <property type="molecule type" value="Genomic_DNA"/>
</dbReference>
<evidence type="ECO:0000256" key="1">
    <source>
        <dbReference type="ARBA" id="ARBA00022441"/>
    </source>
</evidence>
<dbReference type="Proteomes" id="UP001152519">
    <property type="component" value="Unassembled WGS sequence"/>
</dbReference>
<feature type="chain" id="PRO_5040737526" evidence="4">
    <location>
        <begin position="17"/>
        <end position="1492"/>
    </location>
</feature>